<keyword evidence="2" id="KW-0732">Signal</keyword>
<evidence type="ECO:0000313" key="5">
    <source>
        <dbReference type="Proteomes" id="UP000034805"/>
    </source>
</evidence>
<feature type="compositionally biased region" description="Basic and acidic residues" evidence="1">
    <location>
        <begin position="55"/>
        <end position="66"/>
    </location>
</feature>
<dbReference type="GO" id="GO:0008157">
    <property type="term" value="F:protein phosphatase 1 binding"/>
    <property type="evidence" value="ECO:0007669"/>
    <property type="project" value="TreeGrafter"/>
</dbReference>
<evidence type="ECO:0000256" key="1">
    <source>
        <dbReference type="SAM" id="MobiDB-lite"/>
    </source>
</evidence>
<protein>
    <submittedName>
        <fullName evidence="4">Protein phosphatase 1 regulatory subunit 3A-like</fullName>
    </submittedName>
</protein>
<dbReference type="GO" id="GO:0005979">
    <property type="term" value="P:regulation of glycogen biosynthetic process"/>
    <property type="evidence" value="ECO:0007669"/>
    <property type="project" value="TreeGrafter"/>
</dbReference>
<dbReference type="InterPro" id="IPR005036">
    <property type="entry name" value="CBM21_dom"/>
</dbReference>
<dbReference type="PROSITE" id="PS51159">
    <property type="entry name" value="CBM21"/>
    <property type="match status" value="1"/>
</dbReference>
<dbReference type="Proteomes" id="UP000034805">
    <property type="component" value="Unassembled WGS sequence"/>
</dbReference>
<evidence type="ECO:0000256" key="2">
    <source>
        <dbReference type="SAM" id="SignalP"/>
    </source>
</evidence>
<feature type="signal peptide" evidence="2">
    <location>
        <begin position="1"/>
        <end position="23"/>
    </location>
</feature>
<dbReference type="GO" id="GO:0000164">
    <property type="term" value="C:protein phosphatase type 1 complex"/>
    <property type="evidence" value="ECO:0007669"/>
    <property type="project" value="TreeGrafter"/>
</dbReference>
<accession>A0A0P7X9P8</accession>
<proteinExistence type="predicted"/>
<dbReference type="Pfam" id="PF03370">
    <property type="entry name" value="CBM_21"/>
    <property type="match status" value="1"/>
</dbReference>
<dbReference type="InterPro" id="IPR038175">
    <property type="entry name" value="CBM21_dom_sf"/>
</dbReference>
<dbReference type="PANTHER" id="PTHR12307">
    <property type="entry name" value="PROTEIN PHOSPHATASE 1 REGULATORY SUBUNIT"/>
    <property type="match status" value="1"/>
</dbReference>
<dbReference type="STRING" id="113540.ENSSFOP00015006159"/>
<gene>
    <name evidence="4" type="ORF">Z043_109763</name>
</gene>
<organism evidence="4 5">
    <name type="scientific">Scleropages formosus</name>
    <name type="common">Asian bonytongue</name>
    <name type="synonym">Osteoglossum formosum</name>
    <dbReference type="NCBI Taxonomy" id="113540"/>
    <lineage>
        <taxon>Eukaryota</taxon>
        <taxon>Metazoa</taxon>
        <taxon>Chordata</taxon>
        <taxon>Craniata</taxon>
        <taxon>Vertebrata</taxon>
        <taxon>Euteleostomi</taxon>
        <taxon>Actinopterygii</taxon>
        <taxon>Neopterygii</taxon>
        <taxon>Teleostei</taxon>
        <taxon>Osteoglossocephala</taxon>
        <taxon>Osteoglossomorpha</taxon>
        <taxon>Osteoglossiformes</taxon>
        <taxon>Osteoglossidae</taxon>
        <taxon>Scleropages</taxon>
    </lineage>
</organism>
<dbReference type="AlphaFoldDB" id="A0A0P7X9P8"/>
<evidence type="ECO:0000259" key="3">
    <source>
        <dbReference type="PROSITE" id="PS51159"/>
    </source>
</evidence>
<dbReference type="InterPro" id="IPR050782">
    <property type="entry name" value="PP1_regulatory_subunit_3"/>
</dbReference>
<name>A0A0P7X9P8_SCLFO</name>
<comment type="caution">
    <text evidence="4">The sequence shown here is derived from an EMBL/GenBank/DDBJ whole genome shotgun (WGS) entry which is preliminary data.</text>
</comment>
<feature type="chain" id="PRO_5006145173" evidence="2">
    <location>
        <begin position="24"/>
        <end position="296"/>
    </location>
</feature>
<dbReference type="EMBL" id="JARO02003025">
    <property type="protein sequence ID" value="KPP71336.1"/>
    <property type="molecule type" value="Genomic_DNA"/>
</dbReference>
<feature type="domain" description="CBM21" evidence="3">
    <location>
        <begin position="156"/>
        <end position="266"/>
    </location>
</feature>
<dbReference type="PANTHER" id="PTHR12307:SF2">
    <property type="entry name" value="PROTEIN PHOSPHATASE 1 REGULATORY SUBUNIT 3A"/>
    <property type="match status" value="1"/>
</dbReference>
<feature type="region of interest" description="Disordered" evidence="1">
    <location>
        <begin position="42"/>
        <end position="95"/>
    </location>
</feature>
<dbReference type="GO" id="GO:2001069">
    <property type="term" value="F:glycogen binding"/>
    <property type="evidence" value="ECO:0007669"/>
    <property type="project" value="TreeGrafter"/>
</dbReference>
<evidence type="ECO:0000313" key="4">
    <source>
        <dbReference type="EMBL" id="KPP71336.1"/>
    </source>
</evidence>
<dbReference type="CDD" id="cd22255">
    <property type="entry name" value="PBD_PPP1R3A"/>
    <property type="match status" value="1"/>
</dbReference>
<sequence>MWTVTGSYRLLLASQMTVASISAALPDSLADSSMESAGELDHFEVSNPSGCPEIQSREGDKDKAGDGDEPNSPSPRKRSGSVSSEDSDPEPPPVITRKVSFADAFGLDLVSVKEFDSWNTPKKWADNLLDDDRGEDSAEYFLLCLFTVPSTAEELMEKLADQKIELEHVELLPETVALRGIIRVMNLCFEKRVYVRSTLDGWDTHMDLLANFIPGSSDGETDRFSFTLRLVPPCKEERSRVEFCLRYETVFGTFWANNGGVNYVLFCEKRFNRDMKAMTHEEYAIRSMKSCLKASR</sequence>
<dbReference type="Gene3D" id="2.60.40.2440">
    <property type="entry name" value="Carbohydrate binding type-21 domain"/>
    <property type="match status" value="1"/>
</dbReference>
<reference evidence="4 5" key="1">
    <citation type="submission" date="2015-08" db="EMBL/GenBank/DDBJ databases">
        <title>The genome of the Asian arowana (Scleropages formosus).</title>
        <authorList>
            <person name="Tan M.H."/>
            <person name="Gan H.M."/>
            <person name="Croft L.J."/>
            <person name="Austin C.M."/>
        </authorList>
    </citation>
    <scope>NUCLEOTIDE SEQUENCE [LARGE SCALE GENOMIC DNA]</scope>
    <source>
        <strain evidence="4">Aro1</strain>
    </source>
</reference>